<dbReference type="EMBL" id="JANBPK010000893">
    <property type="protein sequence ID" value="KAJ2929138.1"/>
    <property type="molecule type" value="Genomic_DNA"/>
</dbReference>
<sequence length="313" mass="35996">MFPDLPEDIGRLVFELAAETTAGPHYALVSRKVQSWVEPIIYRSIILAGPATTSLLYRTIADPNTRKTAEFFAQHVKFLTVRTWDYPEVEMQTILRACRGVKVLTNWGTFYPTCRAFQTVFSSSYLSPSRLSILGDSLLPQEHWRMDFSLPVFQNLTHLEVRRIAAEGPWNKWDGLSLLGNLTHFSVTTRSLPPPDVEWVKGILARCPATLRIFIICIPFNSISRGGLGEFPLINKGDADLRAVLAVKFWTRQDLQRDYPHSHFEYALPRARYEEHLRDWVGRTAGKDFWELAEEVVERRREWLQKTHSAPPA</sequence>
<organism evidence="1 2">
    <name type="scientific">Candolleomyces eurysporus</name>
    <dbReference type="NCBI Taxonomy" id="2828524"/>
    <lineage>
        <taxon>Eukaryota</taxon>
        <taxon>Fungi</taxon>
        <taxon>Dikarya</taxon>
        <taxon>Basidiomycota</taxon>
        <taxon>Agaricomycotina</taxon>
        <taxon>Agaricomycetes</taxon>
        <taxon>Agaricomycetidae</taxon>
        <taxon>Agaricales</taxon>
        <taxon>Agaricineae</taxon>
        <taxon>Psathyrellaceae</taxon>
        <taxon>Candolleomyces</taxon>
    </lineage>
</organism>
<dbReference type="Proteomes" id="UP001140091">
    <property type="component" value="Unassembled WGS sequence"/>
</dbReference>
<dbReference type="OrthoDB" id="2913000at2759"/>
<reference evidence="1" key="1">
    <citation type="submission" date="2022-06" db="EMBL/GenBank/DDBJ databases">
        <title>Genome Sequence of Candolleomyces eurysporus.</title>
        <authorList>
            <person name="Buettner E."/>
        </authorList>
    </citation>
    <scope>NUCLEOTIDE SEQUENCE</scope>
    <source>
        <strain evidence="1">VTCC 930004</strain>
    </source>
</reference>
<evidence type="ECO:0000313" key="1">
    <source>
        <dbReference type="EMBL" id="KAJ2929138.1"/>
    </source>
</evidence>
<evidence type="ECO:0000313" key="2">
    <source>
        <dbReference type="Proteomes" id="UP001140091"/>
    </source>
</evidence>
<dbReference type="AlphaFoldDB" id="A0A9W8MHE3"/>
<comment type="caution">
    <text evidence="1">The sequence shown here is derived from an EMBL/GenBank/DDBJ whole genome shotgun (WGS) entry which is preliminary data.</text>
</comment>
<gene>
    <name evidence="1" type="ORF">H1R20_g7959</name>
</gene>
<feature type="non-terminal residue" evidence="1">
    <location>
        <position position="313"/>
    </location>
</feature>
<name>A0A9W8MHE3_9AGAR</name>
<accession>A0A9W8MHE3</accession>
<protein>
    <submittedName>
        <fullName evidence="1">Uncharacterized protein</fullName>
    </submittedName>
</protein>
<proteinExistence type="predicted"/>
<keyword evidence="2" id="KW-1185">Reference proteome</keyword>